<organism evidence="2 3">
    <name type="scientific">Arachidicoccus rhizosphaerae</name>
    <dbReference type="NCBI Taxonomy" id="551991"/>
    <lineage>
        <taxon>Bacteria</taxon>
        <taxon>Pseudomonadati</taxon>
        <taxon>Bacteroidota</taxon>
        <taxon>Chitinophagia</taxon>
        <taxon>Chitinophagales</taxon>
        <taxon>Chitinophagaceae</taxon>
        <taxon>Arachidicoccus</taxon>
    </lineage>
</organism>
<reference evidence="2 3" key="1">
    <citation type="submission" date="2016-10" db="EMBL/GenBank/DDBJ databases">
        <authorList>
            <person name="de Groot N.N."/>
        </authorList>
    </citation>
    <scope>NUCLEOTIDE SEQUENCE [LARGE SCALE GENOMIC DNA]</scope>
    <source>
        <strain evidence="2 3">Vu-144</strain>
    </source>
</reference>
<sequence>MIIGLREILLLLVLPLVVMMIFSSFKMIDQQLQAKKLSKTSSLCYRYLAIICPPLAYIMLKLQR</sequence>
<proteinExistence type="predicted"/>
<dbReference type="OrthoDB" id="9920358at2"/>
<dbReference type="STRING" id="551991.SAMN05192529_1394"/>
<accession>A0A1H4CXS7</accession>
<keyword evidence="3" id="KW-1185">Reference proteome</keyword>
<dbReference type="RefSeq" id="WP_091401403.1">
    <property type="nucleotide sequence ID" value="NZ_FNQY01000039.1"/>
</dbReference>
<gene>
    <name evidence="2" type="ORF">SAMN05192529_1394</name>
</gene>
<keyword evidence="1" id="KW-0812">Transmembrane</keyword>
<evidence type="ECO:0000313" key="2">
    <source>
        <dbReference type="EMBL" id="SEA65130.1"/>
    </source>
</evidence>
<protein>
    <submittedName>
        <fullName evidence="2">Uncharacterized protein</fullName>
    </submittedName>
</protein>
<dbReference type="Proteomes" id="UP000199041">
    <property type="component" value="Unassembled WGS sequence"/>
</dbReference>
<evidence type="ECO:0000313" key="3">
    <source>
        <dbReference type="Proteomes" id="UP000199041"/>
    </source>
</evidence>
<evidence type="ECO:0000256" key="1">
    <source>
        <dbReference type="SAM" id="Phobius"/>
    </source>
</evidence>
<keyword evidence="1" id="KW-0472">Membrane</keyword>
<name>A0A1H4CXS7_9BACT</name>
<keyword evidence="1" id="KW-1133">Transmembrane helix</keyword>
<feature type="transmembrane region" description="Helical" evidence="1">
    <location>
        <begin position="45"/>
        <end position="62"/>
    </location>
</feature>
<dbReference type="AlphaFoldDB" id="A0A1H4CXS7"/>
<dbReference type="EMBL" id="FNQY01000039">
    <property type="protein sequence ID" value="SEA65130.1"/>
    <property type="molecule type" value="Genomic_DNA"/>
</dbReference>
<feature type="transmembrane region" description="Helical" evidence="1">
    <location>
        <begin position="7"/>
        <end position="25"/>
    </location>
</feature>